<keyword evidence="2" id="KW-1185">Reference proteome</keyword>
<name>A0A6J2EGK0_ZALCA</name>
<evidence type="ECO:0000313" key="3">
    <source>
        <dbReference type="RefSeq" id="XP_027466002.2"/>
    </source>
</evidence>
<sequence length="104" mass="11626">MAPPPPGPGRRASARLGDGGARSYSSVKAKADHLQVTSAEMTFPAIDLKGERKVTRFSRRLENDRGQRKWGINTLKTGSRSLQIRWFLSDYTQCWLSGDSLLVY</sequence>
<evidence type="ECO:0000313" key="2">
    <source>
        <dbReference type="Proteomes" id="UP000515165"/>
    </source>
</evidence>
<dbReference type="Proteomes" id="UP000515165">
    <property type="component" value="Chromosome 4"/>
</dbReference>
<feature type="region of interest" description="Disordered" evidence="1">
    <location>
        <begin position="1"/>
        <end position="22"/>
    </location>
</feature>
<organism evidence="2 3">
    <name type="scientific">Zalophus californianus</name>
    <name type="common">California sealion</name>
    <dbReference type="NCBI Taxonomy" id="9704"/>
    <lineage>
        <taxon>Eukaryota</taxon>
        <taxon>Metazoa</taxon>
        <taxon>Chordata</taxon>
        <taxon>Craniata</taxon>
        <taxon>Vertebrata</taxon>
        <taxon>Euteleostomi</taxon>
        <taxon>Mammalia</taxon>
        <taxon>Eutheria</taxon>
        <taxon>Laurasiatheria</taxon>
        <taxon>Carnivora</taxon>
        <taxon>Caniformia</taxon>
        <taxon>Pinnipedia</taxon>
        <taxon>Otariidae</taxon>
        <taxon>Zalophus</taxon>
    </lineage>
</organism>
<dbReference type="GeneID" id="113931941"/>
<dbReference type="KEGG" id="zca:113931941"/>
<protein>
    <submittedName>
        <fullName evidence="3">Uncharacterized protein LOC113931941</fullName>
    </submittedName>
</protein>
<proteinExistence type="predicted"/>
<dbReference type="RefSeq" id="XP_027466002.2">
    <property type="nucleotide sequence ID" value="XM_027610201.2"/>
</dbReference>
<gene>
    <name evidence="3" type="primary">LOC113931941</name>
</gene>
<reference evidence="3" key="1">
    <citation type="submission" date="2025-08" db="UniProtKB">
        <authorList>
            <consortium name="RefSeq"/>
        </authorList>
    </citation>
    <scope>IDENTIFICATION</scope>
    <source>
        <tissue evidence="3">Blood</tissue>
    </source>
</reference>
<dbReference type="AlphaFoldDB" id="A0A6J2EGK0"/>
<evidence type="ECO:0000256" key="1">
    <source>
        <dbReference type="SAM" id="MobiDB-lite"/>
    </source>
</evidence>
<accession>A0A6J2EGK0</accession>